<dbReference type="PROSITE" id="PS51355">
    <property type="entry name" value="GLUTATHIONE_PEROXID_3"/>
    <property type="match status" value="1"/>
</dbReference>
<dbReference type="Gene3D" id="3.40.30.10">
    <property type="entry name" value="Glutaredoxin"/>
    <property type="match status" value="1"/>
</dbReference>
<dbReference type="AlphaFoldDB" id="A0A6A4JUS7"/>
<keyword evidence="6" id="KW-1185">Reference proteome</keyword>
<sequence length="172" mass="20081">MVGRMNDEPGISAPNVYQFKVIDTEGNVVHMRKYKGEVLMIVNVATRSGFTDLNFKQLRELQKIYEDRKFKVLVFPSDQLGNQEPKSAREVLEWAREREYEFDIFDKIDVNGPNTPLLWRYLKKCKRGMAGDFIKWNYTKFIVDRNGQPVGRYGPAVPPSKLAKTLEDIFER</sequence>
<dbReference type="PRINTS" id="PR01011">
    <property type="entry name" value="GLUTPROXDASE"/>
</dbReference>
<accession>A0A6A4JUS7</accession>
<dbReference type="PIRSF" id="PIRSF000303">
    <property type="entry name" value="Glutathion_perox"/>
    <property type="match status" value="1"/>
</dbReference>
<evidence type="ECO:0000256" key="1">
    <source>
        <dbReference type="ARBA" id="ARBA00006926"/>
    </source>
</evidence>
<gene>
    <name evidence="5" type="ORF">GE061_003058</name>
</gene>
<evidence type="ECO:0000256" key="4">
    <source>
        <dbReference type="RuleBase" id="RU000499"/>
    </source>
</evidence>
<reference evidence="5" key="1">
    <citation type="journal article" date="2021" name="Mol. Ecol. Resour.">
        <title>Apolygus lucorum genome provides insights into omnivorousness and mesophyll feeding.</title>
        <authorList>
            <person name="Liu Y."/>
            <person name="Liu H."/>
            <person name="Wang H."/>
            <person name="Huang T."/>
            <person name="Liu B."/>
            <person name="Yang B."/>
            <person name="Yin L."/>
            <person name="Li B."/>
            <person name="Zhang Y."/>
            <person name="Zhang S."/>
            <person name="Jiang F."/>
            <person name="Zhang X."/>
            <person name="Ren Y."/>
            <person name="Wang B."/>
            <person name="Wang S."/>
            <person name="Lu Y."/>
            <person name="Wu K."/>
            <person name="Fan W."/>
            <person name="Wang G."/>
        </authorList>
    </citation>
    <scope>NUCLEOTIDE SEQUENCE</scope>
    <source>
        <strain evidence="5">12Hb</strain>
    </source>
</reference>
<dbReference type="GO" id="GO:0006979">
    <property type="term" value="P:response to oxidative stress"/>
    <property type="evidence" value="ECO:0007669"/>
    <property type="project" value="InterPro"/>
</dbReference>
<name>A0A6A4JUS7_APOLU</name>
<dbReference type="PANTHER" id="PTHR11592:SF78">
    <property type="entry name" value="GLUTATHIONE PEROXIDASE"/>
    <property type="match status" value="1"/>
</dbReference>
<keyword evidence="2 4" id="KW-0575">Peroxidase</keyword>
<dbReference type="Pfam" id="PF00255">
    <property type="entry name" value="GSHPx"/>
    <property type="match status" value="1"/>
</dbReference>
<proteinExistence type="inferred from homology"/>
<comment type="caution">
    <text evidence="5">The sequence shown here is derived from an EMBL/GenBank/DDBJ whole genome shotgun (WGS) entry which is preliminary data.</text>
</comment>
<keyword evidence="3 4" id="KW-0560">Oxidoreductase</keyword>
<evidence type="ECO:0000313" key="5">
    <source>
        <dbReference type="EMBL" id="KAF6202659.1"/>
    </source>
</evidence>
<evidence type="ECO:0000256" key="2">
    <source>
        <dbReference type="ARBA" id="ARBA00022559"/>
    </source>
</evidence>
<organism evidence="5 6">
    <name type="scientific">Apolygus lucorum</name>
    <name type="common">Small green plant bug</name>
    <name type="synonym">Lygocoris lucorum</name>
    <dbReference type="NCBI Taxonomy" id="248454"/>
    <lineage>
        <taxon>Eukaryota</taxon>
        <taxon>Metazoa</taxon>
        <taxon>Ecdysozoa</taxon>
        <taxon>Arthropoda</taxon>
        <taxon>Hexapoda</taxon>
        <taxon>Insecta</taxon>
        <taxon>Pterygota</taxon>
        <taxon>Neoptera</taxon>
        <taxon>Paraneoptera</taxon>
        <taxon>Hemiptera</taxon>
        <taxon>Heteroptera</taxon>
        <taxon>Panheteroptera</taxon>
        <taxon>Cimicomorpha</taxon>
        <taxon>Miridae</taxon>
        <taxon>Mirini</taxon>
        <taxon>Apolygus</taxon>
    </lineage>
</organism>
<dbReference type="InterPro" id="IPR000889">
    <property type="entry name" value="Glutathione_peroxidase"/>
</dbReference>
<comment type="similarity">
    <text evidence="1 4">Belongs to the glutathione peroxidase family.</text>
</comment>
<dbReference type="Proteomes" id="UP000466442">
    <property type="component" value="Unassembled WGS sequence"/>
</dbReference>
<evidence type="ECO:0000313" key="6">
    <source>
        <dbReference type="Proteomes" id="UP000466442"/>
    </source>
</evidence>
<dbReference type="PANTHER" id="PTHR11592">
    <property type="entry name" value="GLUTATHIONE PEROXIDASE"/>
    <property type="match status" value="1"/>
</dbReference>
<dbReference type="CDD" id="cd00340">
    <property type="entry name" value="GSH_Peroxidase"/>
    <property type="match status" value="1"/>
</dbReference>
<dbReference type="SUPFAM" id="SSF52833">
    <property type="entry name" value="Thioredoxin-like"/>
    <property type="match status" value="1"/>
</dbReference>
<dbReference type="EMBL" id="WIXP02000011">
    <property type="protein sequence ID" value="KAF6202659.1"/>
    <property type="molecule type" value="Genomic_DNA"/>
</dbReference>
<protein>
    <recommendedName>
        <fullName evidence="4">Glutathione peroxidase</fullName>
    </recommendedName>
</protein>
<evidence type="ECO:0000256" key="3">
    <source>
        <dbReference type="ARBA" id="ARBA00023002"/>
    </source>
</evidence>
<dbReference type="OrthoDB" id="446890at2759"/>
<dbReference type="GO" id="GO:0004601">
    <property type="term" value="F:peroxidase activity"/>
    <property type="evidence" value="ECO:0007669"/>
    <property type="project" value="UniProtKB-KW"/>
</dbReference>
<dbReference type="InterPro" id="IPR036249">
    <property type="entry name" value="Thioredoxin-like_sf"/>
</dbReference>